<protein>
    <recommendedName>
        <fullName evidence="8">Ergothioneine biosynthesis protein EgtB</fullName>
    </recommendedName>
</protein>
<dbReference type="InterPro" id="IPR042095">
    <property type="entry name" value="SUMF_sf"/>
</dbReference>
<evidence type="ECO:0000259" key="4">
    <source>
        <dbReference type="Pfam" id="PF03781"/>
    </source>
</evidence>
<dbReference type="SUPFAM" id="SSF109854">
    <property type="entry name" value="DinB/YfiT-like putative metalloenzymes"/>
    <property type="match status" value="1"/>
</dbReference>
<evidence type="ECO:0008006" key="8">
    <source>
        <dbReference type="Google" id="ProtNLM"/>
    </source>
</evidence>
<dbReference type="InterPro" id="IPR034660">
    <property type="entry name" value="DinB/YfiT-like"/>
</dbReference>
<evidence type="ECO:0000256" key="3">
    <source>
        <dbReference type="ARBA" id="ARBA00037882"/>
    </source>
</evidence>
<feature type="domain" description="Sulfatase-modifying factor enzyme-like" evidence="4">
    <location>
        <begin position="187"/>
        <end position="313"/>
    </location>
</feature>
<dbReference type="SUPFAM" id="SSF56436">
    <property type="entry name" value="C-type lectin-like"/>
    <property type="match status" value="1"/>
</dbReference>
<name>A0A328P8H2_9GAMM</name>
<dbReference type="InterPro" id="IPR051043">
    <property type="entry name" value="Sulfatase_Mod_Factor_Kinase"/>
</dbReference>
<dbReference type="GO" id="GO:0052699">
    <property type="term" value="P:ergothioneine biosynthetic process"/>
    <property type="evidence" value="ECO:0007669"/>
    <property type="project" value="InterPro"/>
</dbReference>
<dbReference type="PANTHER" id="PTHR23150:SF36">
    <property type="entry name" value="HERCYNINE OXYGENASE"/>
    <property type="match status" value="1"/>
</dbReference>
<evidence type="ECO:0000256" key="1">
    <source>
        <dbReference type="ARBA" id="ARBA00023002"/>
    </source>
</evidence>
<feature type="domain" description="Sulfatase-modifying factor enzyme-like" evidence="4">
    <location>
        <begin position="335"/>
        <end position="413"/>
    </location>
</feature>
<gene>
    <name evidence="6" type="ORF">CA260_06900</name>
</gene>
<evidence type="ECO:0000256" key="2">
    <source>
        <dbReference type="ARBA" id="ARBA00023004"/>
    </source>
</evidence>
<sequence>MTLASSALQAEALVLRFRRIRSRSLALCAPLSPEDMLVQSMPDASPAKWHLAHTTWFFERFVLERDAVYRPLHPEWHYLFNSYYQSVGPMHARPRRGVLSRPTVQQIRGYREHVDDAVGERLMGGVDPTTLAIIELGLEHEQQHQELLLTDIKHALACNPLLPAYAPKAAPVAASAPVPLTFIEGREGVVESGHDGNGFSFDNESPRHRTLLQPHALANRLVTNAEYAAFVHDGGYREPSLWLSEGWDTVCREQWQRPLYWQEDLASEFTLAGVQAIDPEAPVSHVSYFEADAFARWAGSRLPTEAEWESAASTLPVQGNLLDTHALHPRAAEPQGGLLQMYGDVWEWTASPYISYPGFRPLAGSLGEYNGKFMCGQWVLRGGSCATPREHIRASYRNFFPPHARWQFMGIRLGQDR</sequence>
<evidence type="ECO:0000259" key="5">
    <source>
        <dbReference type="Pfam" id="PF12867"/>
    </source>
</evidence>
<dbReference type="OrthoDB" id="9768004at2"/>
<feature type="domain" description="DinB-like" evidence="5">
    <location>
        <begin position="17"/>
        <end position="146"/>
    </location>
</feature>
<dbReference type="InterPro" id="IPR005532">
    <property type="entry name" value="SUMF_dom"/>
</dbReference>
<reference evidence="6 7" key="1">
    <citation type="journal article" date="2018" name="Genet. Mol. Biol.">
        <title>The genome sequence of Dyella jiangningensis FCAV SCS01 from a lignocellulose-decomposing microbial consortium metagenome reveals potential for biotechnological applications.</title>
        <authorList>
            <person name="Desiderato J.G."/>
            <person name="Alvarenga D.O."/>
            <person name="Constancio M.T.L."/>
            <person name="Alves L.M.C."/>
            <person name="Varani A.M."/>
        </authorList>
    </citation>
    <scope>NUCLEOTIDE SEQUENCE [LARGE SCALE GENOMIC DNA]</scope>
    <source>
        <strain evidence="6 7">FCAV SCS01</strain>
    </source>
</reference>
<dbReference type="NCBIfam" id="TIGR03440">
    <property type="entry name" value="egtB_TIGR03440"/>
    <property type="match status" value="1"/>
</dbReference>
<evidence type="ECO:0000313" key="7">
    <source>
        <dbReference type="Proteomes" id="UP000248926"/>
    </source>
</evidence>
<keyword evidence="1" id="KW-0560">Oxidoreductase</keyword>
<dbReference type="PANTHER" id="PTHR23150">
    <property type="entry name" value="SULFATASE MODIFYING FACTOR 1, 2"/>
    <property type="match status" value="1"/>
</dbReference>
<dbReference type="Gene3D" id="3.90.1580.10">
    <property type="entry name" value="paralog of FGE (formylglycine-generating enzyme)"/>
    <property type="match status" value="2"/>
</dbReference>
<evidence type="ECO:0000313" key="6">
    <source>
        <dbReference type="EMBL" id="RAO77591.1"/>
    </source>
</evidence>
<dbReference type="AlphaFoldDB" id="A0A328P8H2"/>
<dbReference type="InterPro" id="IPR024775">
    <property type="entry name" value="DinB-like"/>
</dbReference>
<organism evidence="6 7">
    <name type="scientific">Dyella jiangningensis</name>
    <dbReference type="NCBI Taxonomy" id="1379159"/>
    <lineage>
        <taxon>Bacteria</taxon>
        <taxon>Pseudomonadati</taxon>
        <taxon>Pseudomonadota</taxon>
        <taxon>Gammaproteobacteria</taxon>
        <taxon>Lysobacterales</taxon>
        <taxon>Rhodanobacteraceae</taxon>
        <taxon>Dyella</taxon>
    </lineage>
</organism>
<comment type="caution">
    <text evidence="6">The sequence shown here is derived from an EMBL/GenBank/DDBJ whole genome shotgun (WGS) entry which is preliminary data.</text>
</comment>
<comment type="pathway">
    <text evidence="3">Amino-acid biosynthesis; ergothioneine biosynthesis.</text>
</comment>
<keyword evidence="2" id="KW-0408">Iron</keyword>
<dbReference type="InterPro" id="IPR017806">
    <property type="entry name" value="EgtB"/>
</dbReference>
<proteinExistence type="predicted"/>
<keyword evidence="7" id="KW-1185">Reference proteome</keyword>
<dbReference type="Proteomes" id="UP000248926">
    <property type="component" value="Unassembled WGS sequence"/>
</dbReference>
<dbReference type="InterPro" id="IPR016187">
    <property type="entry name" value="CTDL_fold"/>
</dbReference>
<dbReference type="Pfam" id="PF12867">
    <property type="entry name" value="DinB_2"/>
    <property type="match status" value="1"/>
</dbReference>
<dbReference type="RefSeq" id="WP_111981672.1">
    <property type="nucleotide sequence ID" value="NZ_NFZS01000001.1"/>
</dbReference>
<dbReference type="Pfam" id="PF03781">
    <property type="entry name" value="FGE-sulfatase"/>
    <property type="match status" value="2"/>
</dbReference>
<accession>A0A328P8H2</accession>
<dbReference type="EMBL" id="NFZS01000001">
    <property type="protein sequence ID" value="RAO77591.1"/>
    <property type="molecule type" value="Genomic_DNA"/>
</dbReference>